<dbReference type="Proteomes" id="UP001195660">
    <property type="component" value="Unassembled WGS sequence"/>
</dbReference>
<dbReference type="Pfam" id="PF09836">
    <property type="entry name" value="DUF2063"/>
    <property type="match status" value="1"/>
</dbReference>
<dbReference type="InterPro" id="IPR018640">
    <property type="entry name" value="DUF2063"/>
</dbReference>
<evidence type="ECO:0000313" key="3">
    <source>
        <dbReference type="Proteomes" id="UP001195660"/>
    </source>
</evidence>
<reference evidence="2 3" key="1">
    <citation type="submission" date="2019-11" db="EMBL/GenBank/DDBJ databases">
        <title>Novel Deefgea species.</title>
        <authorList>
            <person name="Han J.-H."/>
        </authorList>
    </citation>
    <scope>NUCLEOTIDE SEQUENCE [LARGE SCALE GENOMIC DNA]</scope>
    <source>
        <strain evidence="2 3">LMG 24817</strain>
    </source>
</reference>
<dbReference type="InterPro" id="IPR044922">
    <property type="entry name" value="DUF2063_N_sf"/>
</dbReference>
<evidence type="ECO:0000313" key="2">
    <source>
        <dbReference type="EMBL" id="MBM5570563.1"/>
    </source>
</evidence>
<evidence type="ECO:0000259" key="1">
    <source>
        <dbReference type="Pfam" id="PF09836"/>
    </source>
</evidence>
<accession>A0ABS2CAT4</accession>
<sequence length="247" mass="27502">MEAESVMTTYSQLIAQFAAALDQAEQTNPSLSDDSQSNFDIYRNNIQLNRINALRIAYPSIDKLLGSEFFDAMALIYVQQSPLSQSNLHAAGADFPEFIHQFPHVAAYPYLSDVARLDWAIHHAHYAPDKTSYTAQQLAEQATQLASLRFELHPALTLLQSPYPIVSILEMQQGGAAPDDLNQPEYAAIWRDQYLRISAADYCFLAVLQNGDKLMSAIDQVAQYDAEFNPAFALNLILEQGLLISIG</sequence>
<comment type="caution">
    <text evidence="2">The sequence shown here is derived from an EMBL/GenBank/DDBJ whole genome shotgun (WGS) entry which is preliminary data.</text>
</comment>
<gene>
    <name evidence="2" type="ORF">GM173_03105</name>
</gene>
<keyword evidence="3" id="KW-1185">Reference proteome</keyword>
<organism evidence="2 3">
    <name type="scientific">Deefgea chitinilytica</name>
    <dbReference type="NCBI Taxonomy" id="570276"/>
    <lineage>
        <taxon>Bacteria</taxon>
        <taxon>Pseudomonadati</taxon>
        <taxon>Pseudomonadota</taxon>
        <taxon>Betaproteobacteria</taxon>
        <taxon>Neisseriales</taxon>
        <taxon>Chitinibacteraceae</taxon>
        <taxon>Deefgea</taxon>
    </lineage>
</organism>
<dbReference type="Gene3D" id="1.10.150.690">
    <property type="entry name" value="DUF2063"/>
    <property type="match status" value="1"/>
</dbReference>
<feature type="domain" description="Putative DNA-binding" evidence="1">
    <location>
        <begin position="15"/>
        <end position="99"/>
    </location>
</feature>
<dbReference type="EMBL" id="WOFE01000001">
    <property type="protein sequence ID" value="MBM5570563.1"/>
    <property type="molecule type" value="Genomic_DNA"/>
</dbReference>
<protein>
    <recommendedName>
        <fullName evidence="1">Putative DNA-binding domain-containing protein</fullName>
    </recommendedName>
</protein>
<proteinExistence type="predicted"/>
<name>A0ABS2CAT4_9NEIS</name>